<dbReference type="AlphaFoldDB" id="A0A9Q1DYG4"/>
<evidence type="ECO:0000313" key="3">
    <source>
        <dbReference type="Proteomes" id="UP001152803"/>
    </source>
</evidence>
<evidence type="ECO:0000256" key="1">
    <source>
        <dbReference type="SAM" id="MobiDB-lite"/>
    </source>
</evidence>
<protein>
    <recommendedName>
        <fullName evidence="4">Archaemetzincin-1</fullName>
    </recommendedName>
</protein>
<dbReference type="PANTHER" id="PTHR32205">
    <property type="entry name" value="ARCHAEMETZINCIN-2-RELATED"/>
    <property type="match status" value="1"/>
</dbReference>
<dbReference type="InterPro" id="IPR052009">
    <property type="entry name" value="Archaemetzincin"/>
</dbReference>
<dbReference type="InterPro" id="IPR024079">
    <property type="entry name" value="MetalloPept_cat_dom_sf"/>
</dbReference>
<name>A0A9Q1DYG4_CONCO</name>
<dbReference type="PANTHER" id="PTHR32205:SF4">
    <property type="entry name" value="ARCHAEMETZINCIN-1"/>
    <property type="match status" value="1"/>
</dbReference>
<comment type="caution">
    <text evidence="2">The sequence shown here is derived from an EMBL/GenBank/DDBJ whole genome shotgun (WGS) entry which is preliminary data.</text>
</comment>
<reference evidence="2" key="1">
    <citation type="journal article" date="2023" name="Science">
        <title>Genome structures resolve the early diversification of teleost fishes.</title>
        <authorList>
            <person name="Parey E."/>
            <person name="Louis A."/>
            <person name="Montfort J."/>
            <person name="Bouchez O."/>
            <person name="Roques C."/>
            <person name="Iampietro C."/>
            <person name="Lluch J."/>
            <person name="Castinel A."/>
            <person name="Donnadieu C."/>
            <person name="Desvignes T."/>
            <person name="Floi Bucao C."/>
            <person name="Jouanno E."/>
            <person name="Wen M."/>
            <person name="Mejri S."/>
            <person name="Dirks R."/>
            <person name="Jansen H."/>
            <person name="Henkel C."/>
            <person name="Chen W.J."/>
            <person name="Zahm M."/>
            <person name="Cabau C."/>
            <person name="Klopp C."/>
            <person name="Thompson A.W."/>
            <person name="Robinson-Rechavi M."/>
            <person name="Braasch I."/>
            <person name="Lecointre G."/>
            <person name="Bobe J."/>
            <person name="Postlethwait J.H."/>
            <person name="Berthelot C."/>
            <person name="Roest Crollius H."/>
            <person name="Guiguen Y."/>
        </authorList>
    </citation>
    <scope>NUCLEOTIDE SEQUENCE</scope>
    <source>
        <strain evidence="2">Concon-B</strain>
    </source>
</reference>
<feature type="region of interest" description="Disordered" evidence="1">
    <location>
        <begin position="335"/>
        <end position="354"/>
    </location>
</feature>
<keyword evidence="3" id="KW-1185">Reference proteome</keyword>
<organism evidence="2 3">
    <name type="scientific">Conger conger</name>
    <name type="common">Conger eel</name>
    <name type="synonym">Muraena conger</name>
    <dbReference type="NCBI Taxonomy" id="82655"/>
    <lineage>
        <taxon>Eukaryota</taxon>
        <taxon>Metazoa</taxon>
        <taxon>Chordata</taxon>
        <taxon>Craniata</taxon>
        <taxon>Vertebrata</taxon>
        <taxon>Euteleostomi</taxon>
        <taxon>Actinopterygii</taxon>
        <taxon>Neopterygii</taxon>
        <taxon>Teleostei</taxon>
        <taxon>Anguilliformes</taxon>
        <taxon>Congridae</taxon>
        <taxon>Conger</taxon>
    </lineage>
</organism>
<evidence type="ECO:0008006" key="4">
    <source>
        <dbReference type="Google" id="ProtNLM"/>
    </source>
</evidence>
<gene>
    <name evidence="2" type="ORF">COCON_G00029580</name>
</gene>
<dbReference type="GO" id="GO:0008237">
    <property type="term" value="F:metallopeptidase activity"/>
    <property type="evidence" value="ECO:0007669"/>
    <property type="project" value="InterPro"/>
</dbReference>
<proteinExistence type="predicted"/>
<accession>A0A9Q1DYG4</accession>
<dbReference type="OrthoDB" id="2365600at2759"/>
<evidence type="ECO:0000313" key="2">
    <source>
        <dbReference type="EMBL" id="KAJ8284108.1"/>
    </source>
</evidence>
<dbReference type="Proteomes" id="UP001152803">
    <property type="component" value="Unassembled WGS sequence"/>
</dbReference>
<dbReference type="Gene3D" id="3.40.390.10">
    <property type="entry name" value="Collagenase (Catalytic Domain)"/>
    <property type="match status" value="1"/>
</dbReference>
<sequence length="465" mass="52410">MLQHRHVQEFCVGPHTLKEALISSNASLRDLYTCTYSCAERHFFSEAYNPNRVLFQTLLIRTPFDWIVSRPEEPQDFESFYNSTRRHQCNSRRKKIYLQPIDMDIPKQGAGILFLDDLKSYLEAFFLGLPVISLPCISTSSMKCNFRQQEHSCNVQLHTGVGVCSFSRLLGKLSAQASGMAEQAELGMVGAGGRHDRQAWPAQPHTFSLTTTELLQCCKVASHEVCHLVGLQNCRWLSCVMQGVSSPEESLLRPMDLCPICLRKLHYTLGFSLLQRYRKLQAWCHRVAFTWTPRERTRHASTETDICRFSSDTGIACEGTSQPASATLGLITPEVSVPRDRPHGGGSGTPAVPVRTQGEEGLAAVCRVELCADLLGDYEAWLDSCTRALQVEVTEDELSHLDCMVDAIMALRVDPARVSSPRVSVQLPRAERNLRRAVGQTFAWLLRKLRLRRLRMDHSRDDSED</sequence>
<dbReference type="EMBL" id="JAFJMO010000002">
    <property type="protein sequence ID" value="KAJ8284108.1"/>
    <property type="molecule type" value="Genomic_DNA"/>
</dbReference>